<accession>A0A0J8B3I9</accession>
<dbReference type="Proteomes" id="UP000035740">
    <property type="component" value="Unassembled WGS sequence"/>
</dbReference>
<keyword evidence="2" id="KW-1185">Reference proteome</keyword>
<dbReference type="AlphaFoldDB" id="A0A0J8B3I9"/>
<dbReference type="EMBL" id="KQ093400">
    <property type="protein sequence ID" value="KMS94428.1"/>
    <property type="molecule type" value="Genomic_DNA"/>
</dbReference>
<evidence type="ECO:0000313" key="1">
    <source>
        <dbReference type="EMBL" id="KMS94428.1"/>
    </source>
</evidence>
<proteinExistence type="predicted"/>
<feature type="non-terminal residue" evidence="1">
    <location>
        <position position="299"/>
    </location>
</feature>
<organism evidence="1 2">
    <name type="scientific">Beta vulgaris subsp. vulgaris</name>
    <name type="common">Beet</name>
    <dbReference type="NCBI Taxonomy" id="3555"/>
    <lineage>
        <taxon>Eukaryota</taxon>
        <taxon>Viridiplantae</taxon>
        <taxon>Streptophyta</taxon>
        <taxon>Embryophyta</taxon>
        <taxon>Tracheophyta</taxon>
        <taxon>Spermatophyta</taxon>
        <taxon>Magnoliopsida</taxon>
        <taxon>eudicotyledons</taxon>
        <taxon>Gunneridae</taxon>
        <taxon>Pentapetalae</taxon>
        <taxon>Caryophyllales</taxon>
        <taxon>Chenopodiaceae</taxon>
        <taxon>Betoideae</taxon>
        <taxon>Beta</taxon>
    </lineage>
</organism>
<sequence>IRFSPLFVDLSYSKNLSRRVVLVLTVYSISSRRWNNELRTQNAALRQDIDGLNLERRTDLAMLARLGDAVVEQRVAIRTLLDGIQQAELGQNAALGELAPLETQHRAEAQTFAAGWARTAELDERHRALEQEIIRMKGEMYFGESGHTDPDDAAQDIMSRTAWRIGKDKAMLQAVTARHKQLQGLVQDLQRLTSTTNFDEIVARLERADSDQLVQYGTLQSLIVELAELQREMVKSTGSEPGKRPPSPRAIVIPDPEQLENEAVKLRGIFTSMTDMMIDMMERLRLSGVSLCSEAIRNG</sequence>
<reference evidence="1 2" key="1">
    <citation type="journal article" date="2014" name="Nature">
        <title>The genome of the recently domesticated crop plant sugar beet (Beta vulgaris).</title>
        <authorList>
            <person name="Dohm J.C."/>
            <person name="Minoche A.E."/>
            <person name="Holtgrawe D."/>
            <person name="Capella-Gutierrez S."/>
            <person name="Zakrzewski F."/>
            <person name="Tafer H."/>
            <person name="Rupp O."/>
            <person name="Sorensen T.R."/>
            <person name="Stracke R."/>
            <person name="Reinhardt R."/>
            <person name="Goesmann A."/>
            <person name="Kraft T."/>
            <person name="Schulz B."/>
            <person name="Stadler P.F."/>
            <person name="Schmidt T."/>
            <person name="Gabaldon T."/>
            <person name="Lehrach H."/>
            <person name="Weisshaar B."/>
            <person name="Himmelbauer H."/>
        </authorList>
    </citation>
    <scope>NUCLEOTIDE SEQUENCE [LARGE SCALE GENOMIC DNA]</scope>
    <source>
        <tissue evidence="1">Taproot</tissue>
    </source>
</reference>
<dbReference type="OrthoDB" id="10618606at2759"/>
<gene>
    <name evidence="1" type="ORF">BVRB_021510</name>
</gene>
<feature type="non-terminal residue" evidence="1">
    <location>
        <position position="1"/>
    </location>
</feature>
<name>A0A0J8B3I9_BETVV</name>
<evidence type="ECO:0000313" key="2">
    <source>
        <dbReference type="Proteomes" id="UP000035740"/>
    </source>
</evidence>
<protein>
    <submittedName>
        <fullName evidence="1">Uncharacterized protein</fullName>
    </submittedName>
</protein>